<feature type="domain" description="Cupin type-2" evidence="3">
    <location>
        <begin position="272"/>
        <end position="333"/>
    </location>
</feature>
<evidence type="ECO:0000256" key="1">
    <source>
        <dbReference type="ARBA" id="ARBA00022964"/>
    </source>
</evidence>
<dbReference type="InterPro" id="IPR013096">
    <property type="entry name" value="Cupin_2"/>
</dbReference>
<organism evidence="4 5">
    <name type="scientific">Pannonibacter phragmitetus</name>
    <dbReference type="NCBI Taxonomy" id="121719"/>
    <lineage>
        <taxon>Bacteria</taxon>
        <taxon>Pseudomonadati</taxon>
        <taxon>Pseudomonadota</taxon>
        <taxon>Alphaproteobacteria</taxon>
        <taxon>Hyphomicrobiales</taxon>
        <taxon>Stappiaceae</taxon>
        <taxon>Pannonibacter</taxon>
    </lineage>
</organism>
<dbReference type="CDD" id="cd02216">
    <property type="entry name" value="cupin_GDO-like_N"/>
    <property type="match status" value="1"/>
</dbReference>
<evidence type="ECO:0000259" key="3">
    <source>
        <dbReference type="Pfam" id="PF07883"/>
    </source>
</evidence>
<dbReference type="PANTHER" id="PTHR41517">
    <property type="entry name" value="1,2-DIOXYGENASE PROTEIN-RELATED"/>
    <property type="match status" value="1"/>
</dbReference>
<dbReference type="InterPro" id="IPR014710">
    <property type="entry name" value="RmlC-like_jellyroll"/>
</dbReference>
<protein>
    <recommendedName>
        <fullName evidence="3">Cupin type-2 domain-containing protein</fullName>
    </recommendedName>
</protein>
<gene>
    <name evidence="4" type="ORF">APZ00_11160</name>
</gene>
<dbReference type="CDD" id="cd06992">
    <property type="entry name" value="cupin_GDO-like_C"/>
    <property type="match status" value="1"/>
</dbReference>
<dbReference type="AlphaFoldDB" id="A0A0U3P3Y7"/>
<keyword evidence="2" id="KW-0560">Oxidoreductase</keyword>
<dbReference type="InterPro" id="IPR011051">
    <property type="entry name" value="RmlC_Cupin_sf"/>
</dbReference>
<feature type="domain" description="Cupin type-2" evidence="3">
    <location>
        <begin position="101"/>
        <end position="166"/>
    </location>
</feature>
<dbReference type="GO" id="GO:0051213">
    <property type="term" value="F:dioxygenase activity"/>
    <property type="evidence" value="ECO:0007669"/>
    <property type="project" value="UniProtKB-KW"/>
</dbReference>
<evidence type="ECO:0000313" key="5">
    <source>
        <dbReference type="Proteomes" id="UP000064921"/>
    </source>
</evidence>
<dbReference type="Pfam" id="PF07883">
    <property type="entry name" value="Cupin_2"/>
    <property type="match status" value="2"/>
</dbReference>
<dbReference type="EMBL" id="CP013068">
    <property type="protein sequence ID" value="ALV27554.1"/>
    <property type="molecule type" value="Genomic_DNA"/>
</dbReference>
<dbReference type="Gene3D" id="2.60.120.10">
    <property type="entry name" value="Jelly Rolls"/>
    <property type="match status" value="1"/>
</dbReference>
<dbReference type="STRING" id="121719.APZ00_11160"/>
<name>A0A0U3P3Y7_9HYPH</name>
<keyword evidence="1" id="KW-0223">Dioxygenase</keyword>
<dbReference type="SUPFAM" id="SSF51182">
    <property type="entry name" value="RmlC-like cupins"/>
    <property type="match status" value="1"/>
</dbReference>
<sequence>MQTMTDRTNDLQTQRDTFHRELDAMSIIPLWLNLGAAAQAEPNVAAVPHIWRWSEIKPMMLRGGDLITPQEAERRVLMLINPGYDRKSARTVGMIFGGIQFLLPGEIADSHQHSPNAHRFIIEGEGAYTAVDGERTIMRKGDFVTTPAWQWHDHGNASGQPMAWLDGLDLPFVNLLDANFFEDYEDGDRQTQPVYRKNEDSLYRWGRGMKPAWEVPKDPRQSPVLNYRWTDCRSNLHALREEEGSPYDGIIMQYVNPHNGGPTLPTISAYLQLLRKGEHTRSHRHTASTIYHVAEGGGGSLIGDQVFHWQEGDTFVIPSWMEHEHWSTEGEAVLFSYSDRPILQAFGFYRETHGERRG</sequence>
<proteinExistence type="predicted"/>
<keyword evidence="5" id="KW-1185">Reference proteome</keyword>
<reference evidence="4 5" key="1">
    <citation type="submission" date="2015-10" db="EMBL/GenBank/DDBJ databases">
        <title>The world's first case of liver abscess caused by Pannonibacter phragmitetus.</title>
        <authorList>
            <person name="Ming D."/>
            <person name="Wang M."/>
            <person name="Zhou Y."/>
            <person name="Jiang T."/>
            <person name="Hu S."/>
        </authorList>
    </citation>
    <scope>NUCLEOTIDE SEQUENCE [LARGE SCALE GENOMIC DNA]</scope>
    <source>
        <strain evidence="4 5">31801</strain>
    </source>
</reference>
<evidence type="ECO:0000313" key="4">
    <source>
        <dbReference type="EMBL" id="ALV27554.1"/>
    </source>
</evidence>
<dbReference type="Proteomes" id="UP000064921">
    <property type="component" value="Chromosome"/>
</dbReference>
<accession>A0A0U3P3Y7</accession>
<dbReference type="RefSeq" id="WP_058898927.1">
    <property type="nucleotide sequence ID" value="NZ_CP013068.1"/>
</dbReference>
<dbReference type="PANTHER" id="PTHR41517:SF1">
    <property type="entry name" value="CUPIN"/>
    <property type="match status" value="1"/>
</dbReference>
<dbReference type="InterPro" id="IPR047183">
    <property type="entry name" value="GDO-like"/>
</dbReference>
<evidence type="ECO:0000256" key="2">
    <source>
        <dbReference type="ARBA" id="ARBA00023002"/>
    </source>
</evidence>
<dbReference type="KEGG" id="pphr:APZ00_11160"/>